<dbReference type="EMBL" id="KF901116">
    <property type="protein sequence ID" value="AIF18668.1"/>
    <property type="molecule type" value="Genomic_DNA"/>
</dbReference>
<dbReference type="SMART" id="SM00359">
    <property type="entry name" value="PUA"/>
    <property type="match status" value="1"/>
</dbReference>
<dbReference type="GO" id="GO:0031119">
    <property type="term" value="P:tRNA pseudouridine synthesis"/>
    <property type="evidence" value="ECO:0007669"/>
    <property type="project" value="UniProtKB-UniRule"/>
</dbReference>
<proteinExistence type="inferred from homology"/>
<feature type="domain" description="PUA" evidence="6">
    <location>
        <begin position="242"/>
        <end position="316"/>
    </location>
</feature>
<dbReference type="Pfam" id="PF08068">
    <property type="entry name" value="DKCLD"/>
    <property type="match status" value="1"/>
</dbReference>
<dbReference type="SUPFAM" id="SSF88697">
    <property type="entry name" value="PUA domain-like"/>
    <property type="match status" value="1"/>
</dbReference>
<evidence type="ECO:0000256" key="2">
    <source>
        <dbReference type="ARBA" id="ARBA00023235"/>
    </source>
</evidence>
<dbReference type="EC" id="5.4.99.25" evidence="5"/>
<evidence type="ECO:0000259" key="6">
    <source>
        <dbReference type="SMART" id="SM00359"/>
    </source>
</evidence>
<feature type="active site" description="Nucleophile" evidence="5">
    <location>
        <position position="74"/>
    </location>
</feature>
<evidence type="ECO:0000256" key="4">
    <source>
        <dbReference type="ARBA" id="ARBA00060775"/>
    </source>
</evidence>
<dbReference type="InterPro" id="IPR004521">
    <property type="entry name" value="Uncharacterised_CHP00451"/>
</dbReference>
<accession>A0A075HY09</accession>
<evidence type="ECO:0000313" key="8">
    <source>
        <dbReference type="EMBL" id="AIF18668.1"/>
    </source>
</evidence>
<name>A0A075HY09_9EURY</name>
<dbReference type="Gene3D" id="2.30.130.10">
    <property type="entry name" value="PUA domain"/>
    <property type="match status" value="1"/>
</dbReference>
<dbReference type="Gene3D" id="3.30.2350.10">
    <property type="entry name" value="Pseudouridine synthase"/>
    <property type="match status" value="1"/>
</dbReference>
<feature type="domain" description="Dyskerin-like" evidence="7">
    <location>
        <begin position="1"/>
        <end position="55"/>
    </location>
</feature>
<evidence type="ECO:0000259" key="7">
    <source>
        <dbReference type="SMART" id="SM01136"/>
    </source>
</evidence>
<dbReference type="GO" id="GO:0031118">
    <property type="term" value="P:rRNA pseudouridine synthesis"/>
    <property type="evidence" value="ECO:0007669"/>
    <property type="project" value="TreeGrafter"/>
</dbReference>
<dbReference type="InterPro" id="IPR002501">
    <property type="entry name" value="PsdUridine_synth_N"/>
</dbReference>
<dbReference type="PANTHER" id="PTHR23127">
    <property type="entry name" value="CENTROMERE/MICROTUBULE BINDING PROTEIN CBF5"/>
    <property type="match status" value="1"/>
</dbReference>
<protein>
    <recommendedName>
        <fullName evidence="5">Probable tRNA pseudouridine synthase B</fullName>
        <ecNumber evidence="5">5.4.99.25</ecNumber>
    </recommendedName>
    <alternativeName>
        <fullName evidence="5">tRNA pseudouridine(55) synthase</fullName>
        <shortName evidence="5">Psi55 synthase</shortName>
    </alternativeName>
    <alternativeName>
        <fullName evidence="5">tRNA pseudouridylate synthase</fullName>
    </alternativeName>
    <alternativeName>
        <fullName evidence="5">tRNA-uridine isomerase</fullName>
    </alternativeName>
</protein>
<dbReference type="InterPro" id="IPR032819">
    <property type="entry name" value="TruB_C"/>
</dbReference>
<reference evidence="8" key="1">
    <citation type="journal article" date="2014" name="Genome Biol. Evol.">
        <title>Pangenome evidence for extensive interdomain horizontal transfer affecting lineage core and shell genes in uncultured planktonic thaumarchaeota and euryarchaeota.</title>
        <authorList>
            <person name="Deschamps P."/>
            <person name="Zivanovic Y."/>
            <person name="Moreira D."/>
            <person name="Rodriguez-Valera F."/>
            <person name="Lopez-Garcia P."/>
        </authorList>
    </citation>
    <scope>NUCLEOTIDE SEQUENCE</scope>
</reference>
<dbReference type="NCBIfam" id="NF003280">
    <property type="entry name" value="PRK04270.1"/>
    <property type="match status" value="1"/>
</dbReference>
<dbReference type="FunFam" id="3.30.2350.10:FF:000001">
    <property type="entry name" value="H/ACA ribonucleoprotein complex subunit CBF5"/>
    <property type="match status" value="1"/>
</dbReference>
<sequence length="327" mass="36707">MLPFEKRKFEILTKKEEETNSDFGCKPEDRSTEKIINYGIVNLDKPSGPSSHQTSAYVKQILKLDKAGHSGTLDPSVTGILPVALGKGTRITHSLIKAGKEYITLMRLHKDVPEEKIRQVMDQFVGEIKQMVPVRSAVKRRKRQRSIHYLEIIDIKDREVLYKVGTQAGTYIRKLCHDVGERIGCGAHMAELRRTKAGPFTEENLATLQDLKDAYTVWKEEGNEQLLRKIIFPVEYGVTHLQKIWIRDSAVNSICTGATLNIPGISKLESDIEEEDSVAVLTLKGELVCTGIARMNASKIMSSSKGLAVKPHQVIMPPGIYPKFNLR</sequence>
<dbReference type="Pfam" id="PF16198">
    <property type="entry name" value="TruB_C_2"/>
    <property type="match status" value="1"/>
</dbReference>
<keyword evidence="2 5" id="KW-0413">Isomerase</keyword>
<dbReference type="AlphaFoldDB" id="A0A075HY09"/>
<dbReference type="CDD" id="cd21148">
    <property type="entry name" value="PUA_Cbf5"/>
    <property type="match status" value="1"/>
</dbReference>
<gene>
    <name evidence="8" type="primary">CBF5</name>
    <name evidence="8" type="synonym">DKC1</name>
    <name evidence="8" type="synonym">NOLA4</name>
    <name evidence="5" type="synonym">truB</name>
</gene>
<dbReference type="GO" id="GO:0003723">
    <property type="term" value="F:RNA binding"/>
    <property type="evidence" value="ECO:0007669"/>
    <property type="project" value="InterPro"/>
</dbReference>
<dbReference type="PROSITE" id="PS50890">
    <property type="entry name" value="PUA"/>
    <property type="match status" value="1"/>
</dbReference>
<dbReference type="NCBIfam" id="TIGR00425">
    <property type="entry name" value="CBF5"/>
    <property type="match status" value="1"/>
</dbReference>
<dbReference type="GO" id="GO:0000495">
    <property type="term" value="P:box H/ACA sno(s)RNA 3'-end processing"/>
    <property type="evidence" value="ECO:0007669"/>
    <property type="project" value="TreeGrafter"/>
</dbReference>
<dbReference type="InterPro" id="IPR012960">
    <property type="entry name" value="Dyskerin-like"/>
</dbReference>
<evidence type="ECO:0000256" key="5">
    <source>
        <dbReference type="HAMAP-Rule" id="MF_01081"/>
    </source>
</evidence>
<dbReference type="HAMAP" id="MF_01081">
    <property type="entry name" value="TruB_arch"/>
    <property type="match status" value="1"/>
</dbReference>
<dbReference type="InterPro" id="IPR020103">
    <property type="entry name" value="PsdUridine_synth_cat_dom_sf"/>
</dbReference>
<comment type="similarity">
    <text evidence="4 5">Belongs to the pseudouridine synthase TruB family. Type 2 subfamily.</text>
</comment>
<dbReference type="SUPFAM" id="SSF55120">
    <property type="entry name" value="Pseudouridine synthase"/>
    <property type="match status" value="1"/>
</dbReference>
<dbReference type="InterPro" id="IPR015947">
    <property type="entry name" value="PUA-like_sf"/>
</dbReference>
<dbReference type="InterPro" id="IPR026326">
    <property type="entry name" value="TruB_arch"/>
</dbReference>
<dbReference type="GO" id="GO:0160148">
    <property type="term" value="F:tRNA pseudouridine(55) synthase activity"/>
    <property type="evidence" value="ECO:0007669"/>
    <property type="project" value="UniProtKB-EC"/>
</dbReference>
<dbReference type="InterPro" id="IPR004802">
    <property type="entry name" value="tRNA_PsdUridine_synth_B_fam"/>
</dbReference>
<comment type="function">
    <text evidence="3 5">Could be responsible for synthesis of pseudouridine from uracil-55 in the psi GC loop of transfer RNAs.</text>
</comment>
<dbReference type="InterPro" id="IPR002478">
    <property type="entry name" value="PUA"/>
</dbReference>
<dbReference type="GO" id="GO:0031120">
    <property type="term" value="P:snRNA pseudouridine synthesis"/>
    <property type="evidence" value="ECO:0007669"/>
    <property type="project" value="TreeGrafter"/>
</dbReference>
<dbReference type="Pfam" id="PF01472">
    <property type="entry name" value="PUA"/>
    <property type="match status" value="1"/>
</dbReference>
<evidence type="ECO:0000256" key="1">
    <source>
        <dbReference type="ARBA" id="ARBA00022694"/>
    </source>
</evidence>
<dbReference type="PANTHER" id="PTHR23127:SF0">
    <property type="entry name" value="H_ACA RIBONUCLEOPROTEIN COMPLEX SUBUNIT DKC1"/>
    <property type="match status" value="1"/>
</dbReference>
<dbReference type="InterPro" id="IPR036974">
    <property type="entry name" value="PUA_sf"/>
</dbReference>
<evidence type="ECO:0000256" key="3">
    <source>
        <dbReference type="ARBA" id="ARBA00060072"/>
    </source>
</evidence>
<dbReference type="GO" id="GO:1990481">
    <property type="term" value="P:mRNA pseudouridine synthesis"/>
    <property type="evidence" value="ECO:0007669"/>
    <property type="project" value="TreeGrafter"/>
</dbReference>
<dbReference type="NCBIfam" id="TIGR00451">
    <property type="entry name" value="unchar_dom_2"/>
    <property type="match status" value="1"/>
</dbReference>
<dbReference type="SMART" id="SM01136">
    <property type="entry name" value="DKCLD"/>
    <property type="match status" value="1"/>
</dbReference>
<organism evidence="8">
    <name type="scientific">uncultured marine group II/III euryarchaeote KM3_83_G03</name>
    <dbReference type="NCBI Taxonomy" id="1456522"/>
    <lineage>
        <taxon>Archaea</taxon>
        <taxon>Methanobacteriati</taxon>
        <taxon>Methanobacteriota</taxon>
        <taxon>environmental samples</taxon>
    </lineage>
</organism>
<dbReference type="Pfam" id="PF01509">
    <property type="entry name" value="TruB_N"/>
    <property type="match status" value="1"/>
</dbReference>
<comment type="catalytic activity">
    <reaction evidence="5">
        <text>uridine(55) in tRNA = pseudouridine(55) in tRNA</text>
        <dbReference type="Rhea" id="RHEA:42532"/>
        <dbReference type="Rhea" id="RHEA-COMP:10101"/>
        <dbReference type="Rhea" id="RHEA-COMP:10102"/>
        <dbReference type="ChEBI" id="CHEBI:65314"/>
        <dbReference type="ChEBI" id="CHEBI:65315"/>
        <dbReference type="EC" id="5.4.99.25"/>
    </reaction>
</comment>
<keyword evidence="1 5" id="KW-0819">tRNA processing</keyword>